<dbReference type="PROSITE" id="PS00893">
    <property type="entry name" value="NUDIX_BOX"/>
    <property type="match status" value="1"/>
</dbReference>
<dbReference type="InterPro" id="IPR013078">
    <property type="entry name" value="His_Pase_superF_clade-1"/>
</dbReference>
<evidence type="ECO:0000259" key="2">
    <source>
        <dbReference type="PROSITE" id="PS51462"/>
    </source>
</evidence>
<dbReference type="InterPro" id="IPR029033">
    <property type="entry name" value="His_PPase_superfam"/>
</dbReference>
<dbReference type="InterPro" id="IPR020084">
    <property type="entry name" value="NUDIX_hydrolase_CS"/>
</dbReference>
<keyword evidence="4" id="KW-1185">Reference proteome</keyword>
<proteinExistence type="predicted"/>
<evidence type="ECO:0000313" key="3">
    <source>
        <dbReference type="EMBL" id="TFC42513.1"/>
    </source>
</evidence>
<evidence type="ECO:0000313" key="4">
    <source>
        <dbReference type="Proteomes" id="UP000297403"/>
    </source>
</evidence>
<dbReference type="AlphaFoldDB" id="A0AAQ2C484"/>
<dbReference type="Pfam" id="PF00293">
    <property type="entry name" value="NUDIX"/>
    <property type="match status" value="1"/>
</dbReference>
<dbReference type="RefSeq" id="WP_134368141.1">
    <property type="nucleotide sequence ID" value="NZ_SOFY01000077.1"/>
</dbReference>
<dbReference type="InterPro" id="IPR051325">
    <property type="entry name" value="Nudix_hydrolase_domain"/>
</dbReference>
<dbReference type="GO" id="GO:0006167">
    <property type="term" value="P:AMP biosynthetic process"/>
    <property type="evidence" value="ECO:0007669"/>
    <property type="project" value="TreeGrafter"/>
</dbReference>
<gene>
    <name evidence="3" type="ORF">E3O49_14295</name>
</gene>
<evidence type="ECO:0000256" key="1">
    <source>
        <dbReference type="ARBA" id="ARBA00022801"/>
    </source>
</evidence>
<keyword evidence="1 3" id="KW-0378">Hydrolase</keyword>
<dbReference type="Gene3D" id="3.40.50.1240">
    <property type="entry name" value="Phosphoglycerate mutase-like"/>
    <property type="match status" value="1"/>
</dbReference>
<dbReference type="CDD" id="cd03673">
    <property type="entry name" value="NUDIX_Ap6A_hydrolase"/>
    <property type="match status" value="1"/>
</dbReference>
<protein>
    <submittedName>
        <fullName evidence="3">NUDIX hydrolase</fullName>
    </submittedName>
</protein>
<sequence length="318" mass="35227">MSGSGTMDRTWTRTSGALPWRIGPDGNLEVLLVHRRSRDDWSIAKGKAEPGESDQDCALREVREETGFDCRPGAELPNIVYLDRRRRVKTVRFWAATVQAGVFTVNDEVDAARWLTLPVAVRTLTQARERSVALALGFMLAGHLGISPVPAKERMLLLVRGAAAMPRETWSLAEEDRPLAPEGRAMALSLRALSAFFEIDRILSAPAARCIETVEPLARSEILRVDVSPHLSDGPIDRAMELIEDARGTGTVLCTHEEVVSGILTELARQDHTRVEPHPGRRRGSVWALMGDHARYTSAYYLPLPELSRIGGELKVLR</sequence>
<feature type="domain" description="Nudix hydrolase" evidence="2">
    <location>
        <begin position="10"/>
        <end position="138"/>
    </location>
</feature>
<dbReference type="Gene3D" id="3.90.79.10">
    <property type="entry name" value="Nucleoside Triphosphate Pyrophosphohydrolase"/>
    <property type="match status" value="1"/>
</dbReference>
<dbReference type="InterPro" id="IPR015797">
    <property type="entry name" value="NUDIX_hydrolase-like_dom_sf"/>
</dbReference>
<dbReference type="InterPro" id="IPR000086">
    <property type="entry name" value="NUDIX_hydrolase_dom"/>
</dbReference>
<organism evidence="3 4">
    <name type="scientific">Cryobacterium shii</name>
    <dbReference type="NCBI Taxonomy" id="1259235"/>
    <lineage>
        <taxon>Bacteria</taxon>
        <taxon>Bacillati</taxon>
        <taxon>Actinomycetota</taxon>
        <taxon>Actinomycetes</taxon>
        <taxon>Micrococcales</taxon>
        <taxon>Microbacteriaceae</taxon>
        <taxon>Cryobacterium</taxon>
    </lineage>
</organism>
<dbReference type="Proteomes" id="UP000297403">
    <property type="component" value="Unassembled WGS sequence"/>
</dbReference>
<comment type="caution">
    <text evidence="3">The sequence shown here is derived from an EMBL/GenBank/DDBJ whole genome shotgun (WGS) entry which is preliminary data.</text>
</comment>
<dbReference type="GO" id="GO:0006754">
    <property type="term" value="P:ATP biosynthetic process"/>
    <property type="evidence" value="ECO:0007669"/>
    <property type="project" value="TreeGrafter"/>
</dbReference>
<reference evidence="3 4" key="1">
    <citation type="submission" date="2019-03" db="EMBL/GenBank/DDBJ databases">
        <title>Genomics of glacier-inhabiting Cryobacterium strains.</title>
        <authorList>
            <person name="Liu Q."/>
            <person name="Xin Y.-H."/>
        </authorList>
    </citation>
    <scope>NUCLEOTIDE SEQUENCE [LARGE SCALE GENOMIC DNA]</scope>
    <source>
        <strain evidence="4">TMT1-22</strain>
    </source>
</reference>
<dbReference type="EMBL" id="SOFY01000077">
    <property type="protein sequence ID" value="TFC42513.1"/>
    <property type="molecule type" value="Genomic_DNA"/>
</dbReference>
<dbReference type="PANTHER" id="PTHR21340:SF0">
    <property type="entry name" value="BIS(5'-NUCLEOSYL)-TETRAPHOSPHATASE [ASYMMETRICAL]"/>
    <property type="match status" value="1"/>
</dbReference>
<dbReference type="SUPFAM" id="SSF53254">
    <property type="entry name" value="Phosphoglycerate mutase-like"/>
    <property type="match status" value="1"/>
</dbReference>
<dbReference type="Pfam" id="PF00300">
    <property type="entry name" value="His_Phos_1"/>
    <property type="match status" value="1"/>
</dbReference>
<dbReference type="SUPFAM" id="SSF55811">
    <property type="entry name" value="Nudix"/>
    <property type="match status" value="1"/>
</dbReference>
<dbReference type="PROSITE" id="PS51462">
    <property type="entry name" value="NUDIX"/>
    <property type="match status" value="1"/>
</dbReference>
<dbReference type="SMART" id="SM00855">
    <property type="entry name" value="PGAM"/>
    <property type="match status" value="1"/>
</dbReference>
<accession>A0AAQ2C484</accession>
<dbReference type="GO" id="GO:0004081">
    <property type="term" value="F:bis(5'-nucleosyl)-tetraphosphatase (asymmetrical) activity"/>
    <property type="evidence" value="ECO:0007669"/>
    <property type="project" value="TreeGrafter"/>
</dbReference>
<name>A0AAQ2C484_9MICO</name>
<dbReference type="PANTHER" id="PTHR21340">
    <property type="entry name" value="DIADENOSINE 5,5-P1,P4-TETRAPHOSPHATE PYROPHOSPHOHYDROLASE MUTT"/>
    <property type="match status" value="1"/>
</dbReference>